<dbReference type="InterPro" id="IPR029058">
    <property type="entry name" value="AB_hydrolase_fold"/>
</dbReference>
<evidence type="ECO:0000256" key="2">
    <source>
        <dbReference type="SAM" id="SignalP"/>
    </source>
</evidence>
<feature type="domain" description="SGNH hydrolase-type esterase" evidence="4">
    <location>
        <begin position="316"/>
        <end position="485"/>
    </location>
</feature>
<dbReference type="SUPFAM" id="SSF52266">
    <property type="entry name" value="SGNH hydrolase"/>
    <property type="match status" value="2"/>
</dbReference>
<evidence type="ECO:0008006" key="7">
    <source>
        <dbReference type="Google" id="ProtNLM"/>
    </source>
</evidence>
<dbReference type="InterPro" id="IPR013094">
    <property type="entry name" value="AB_hydrolase_3"/>
</dbReference>
<protein>
    <recommendedName>
        <fullName evidence="7">G-D-S-L family lipolytic protein</fullName>
    </recommendedName>
</protein>
<reference evidence="5 6" key="1">
    <citation type="submission" date="2018-05" db="EMBL/GenBank/DDBJ databases">
        <title>Chitinophaga sp. K3CV102501T nov., isolated from isolated from a monsoon evergreen broad-leaved forest soil.</title>
        <authorList>
            <person name="Lv Y."/>
        </authorList>
    </citation>
    <scope>NUCLEOTIDE SEQUENCE [LARGE SCALE GENOMIC DNA]</scope>
    <source>
        <strain evidence="5 6">GDMCC 1.1325</strain>
    </source>
</reference>
<feature type="domain" description="Alpha/beta hydrolase fold-3" evidence="3">
    <location>
        <begin position="80"/>
        <end position="188"/>
    </location>
</feature>
<gene>
    <name evidence="5" type="ORF">DF182_28605</name>
</gene>
<dbReference type="Pfam" id="PF13472">
    <property type="entry name" value="Lipase_GDSL_2"/>
    <property type="match status" value="2"/>
</dbReference>
<comment type="similarity">
    <text evidence="1">Belongs to the 'GDSL' lipolytic enzyme family. Platelet-activating factor acetylhydrolase IB beta/gamma subunits subfamily.</text>
</comment>
<evidence type="ECO:0000259" key="4">
    <source>
        <dbReference type="Pfam" id="PF13472"/>
    </source>
</evidence>
<evidence type="ECO:0000313" key="5">
    <source>
        <dbReference type="EMBL" id="RBL90424.1"/>
    </source>
</evidence>
<dbReference type="GO" id="GO:0016788">
    <property type="term" value="F:hydrolase activity, acting on ester bonds"/>
    <property type="evidence" value="ECO:0007669"/>
    <property type="project" value="UniProtKB-ARBA"/>
</dbReference>
<dbReference type="PANTHER" id="PTHR11852:SF0">
    <property type="entry name" value="PLATELET-ACTIVATING FACTOR ACETYLHYDROLASE IB SUBUNIT BETA HOMOLOG"/>
    <property type="match status" value="1"/>
</dbReference>
<dbReference type="SUPFAM" id="SSF53474">
    <property type="entry name" value="alpha/beta-Hydrolases"/>
    <property type="match status" value="1"/>
</dbReference>
<feature type="domain" description="SGNH hydrolase-type esterase" evidence="4">
    <location>
        <begin position="549"/>
        <end position="731"/>
    </location>
</feature>
<evidence type="ECO:0000259" key="3">
    <source>
        <dbReference type="Pfam" id="PF07859"/>
    </source>
</evidence>
<dbReference type="Gene3D" id="3.40.50.1820">
    <property type="entry name" value="alpha/beta hydrolase"/>
    <property type="match status" value="1"/>
</dbReference>
<proteinExistence type="inferred from homology"/>
<feature type="chain" id="PRO_5016899738" description="G-D-S-L family lipolytic protein" evidence="2">
    <location>
        <begin position="31"/>
        <end position="741"/>
    </location>
</feature>
<feature type="signal peptide" evidence="2">
    <location>
        <begin position="1"/>
        <end position="30"/>
    </location>
</feature>
<dbReference type="EMBL" id="QFFJ01000002">
    <property type="protein sequence ID" value="RBL90424.1"/>
    <property type="molecule type" value="Genomic_DNA"/>
</dbReference>
<evidence type="ECO:0000256" key="1">
    <source>
        <dbReference type="ARBA" id="ARBA00038184"/>
    </source>
</evidence>
<comment type="caution">
    <text evidence="5">The sequence shown here is derived from an EMBL/GenBank/DDBJ whole genome shotgun (WGS) entry which is preliminary data.</text>
</comment>
<dbReference type="AlphaFoldDB" id="A0A365XXJ1"/>
<keyword evidence="6" id="KW-1185">Reference proteome</keyword>
<dbReference type="Pfam" id="PF07859">
    <property type="entry name" value="Abhydrolase_3"/>
    <property type="match status" value="1"/>
</dbReference>
<dbReference type="Gene3D" id="3.40.50.1110">
    <property type="entry name" value="SGNH hydrolase"/>
    <property type="match status" value="2"/>
</dbReference>
<dbReference type="InterPro" id="IPR013830">
    <property type="entry name" value="SGNH_hydro"/>
</dbReference>
<dbReference type="InterPro" id="IPR036514">
    <property type="entry name" value="SGNH_hydro_sf"/>
</dbReference>
<accession>A0A365XXJ1</accession>
<name>A0A365XXJ1_9BACT</name>
<organism evidence="5 6">
    <name type="scientific">Chitinophaga flava</name>
    <dbReference type="NCBI Taxonomy" id="2259036"/>
    <lineage>
        <taxon>Bacteria</taxon>
        <taxon>Pseudomonadati</taxon>
        <taxon>Bacteroidota</taxon>
        <taxon>Chitinophagia</taxon>
        <taxon>Chitinophagales</taxon>
        <taxon>Chitinophagaceae</taxon>
        <taxon>Chitinophaga</taxon>
    </lineage>
</organism>
<dbReference type="PANTHER" id="PTHR11852">
    <property type="entry name" value="PLATELET-ACTIVATING FACTOR ACETYLHYDROLASE"/>
    <property type="match status" value="1"/>
</dbReference>
<dbReference type="OrthoDB" id="9794725at2"/>
<keyword evidence="2" id="KW-0732">Signal</keyword>
<dbReference type="Proteomes" id="UP000253410">
    <property type="component" value="Unassembled WGS sequence"/>
</dbReference>
<sequence>MNIHLIVLKRKQWWLYCLLFCIPVMSMAQAPRNARTAWVSLEGDIRSKGNPRKAGEVYLIQSPVLQVIRTNNKEVKGTVLIFPGGGYKVVEVTTEGSLVAAFLNKLGYDVALLEYHVSAGANTRALALADAKTAWQLLQTKAAALGLRGKERNIMGFSAGGHLAASLIQELAPAAQPDNLMLIYPAFLNETRPGSVYPSVLPPAEIRSRLFTLVAADDTPELVSSCTQYGKIWKGYDGRGTFKVLPDGGHGFGMVTPLRGATAQWPSMLQTFLENKDSIALTSINPTAIATEGYSHARHEQKVAAVASQQFDLIMIGNSITNNFEKAAYQPVWEQFYAPRHALNLGFSGYRTENILWNLEHGELKGQSPKVVTLEIGTNNIDEKNYPTRHTAGQLAGGIATIVQLLLEKLPNTKILLLRSFPGSYDGPNPTSHRMILDRASDIVAKLADNKHVFYCDVNHVFLNLDGSIRQDMMPDWLHPSPEGAMAWAQAMEPLLSQLMGDKSRDTVKPANTAIIPVSRLEKDNYDWWARHAEVLNIKDSINPEIVMIGNSITHFWGGYPLMRNALGYLGKANGAEAWASLFGTHRVLNLGFGWDRTQNVLWRLDHGELDGLHPRTVVIEIGTNNTSETANARANTPAEIVEGIKAICSRVRSKVPRARIILMAVFPREQQPDNPRRKVISETNRLLADFAASEHIRLIDIGAQFLTPDGVLLKEITYDFCHPTEKGYRIWAEALKPELF</sequence>
<evidence type="ECO:0000313" key="6">
    <source>
        <dbReference type="Proteomes" id="UP000253410"/>
    </source>
</evidence>